<evidence type="ECO:0000259" key="3">
    <source>
        <dbReference type="PROSITE" id="PS51186"/>
    </source>
</evidence>
<keyword evidence="5" id="KW-1185">Reference proteome</keyword>
<dbReference type="PANTHER" id="PTHR43877:SF1">
    <property type="entry name" value="ACETYLTRANSFERASE"/>
    <property type="match status" value="1"/>
</dbReference>
<keyword evidence="2 4" id="KW-0012">Acyltransferase</keyword>
<dbReference type="Proteomes" id="UP000766336">
    <property type="component" value="Unassembled WGS sequence"/>
</dbReference>
<sequence>MTGAAIRAAREGDLAAVQELYLHLNAEDPPADPALAGPAWARLLGSGLTTVLVAEVDGRLVASCTLVVIPNISRGARPYALIENVVTHAGHRRQGLGQAVLAAAQDLAWEAGCYKIMLASGSRQEATLRFYERAGFERGGKTFFQIRRP</sequence>
<dbReference type="EC" id="2.3.1.-" evidence="4"/>
<proteinExistence type="predicted"/>
<evidence type="ECO:0000256" key="1">
    <source>
        <dbReference type="ARBA" id="ARBA00022679"/>
    </source>
</evidence>
<dbReference type="Gene3D" id="3.40.630.30">
    <property type="match status" value="1"/>
</dbReference>
<comment type="caution">
    <text evidence="4">The sequence shown here is derived from an EMBL/GenBank/DDBJ whole genome shotgun (WGS) entry which is preliminary data.</text>
</comment>
<evidence type="ECO:0000256" key="2">
    <source>
        <dbReference type="ARBA" id="ARBA00023315"/>
    </source>
</evidence>
<gene>
    <name evidence="4" type="ORF">KHU32_04585</name>
</gene>
<feature type="domain" description="N-acetyltransferase" evidence="3">
    <location>
        <begin position="4"/>
        <end position="149"/>
    </location>
</feature>
<dbReference type="RefSeq" id="WP_213668837.1">
    <property type="nucleotide sequence ID" value="NZ_JAHCDA010000001.1"/>
</dbReference>
<dbReference type="PANTHER" id="PTHR43877">
    <property type="entry name" value="AMINOALKYLPHOSPHONATE N-ACETYLTRANSFERASE-RELATED-RELATED"/>
    <property type="match status" value="1"/>
</dbReference>
<name>A0ABS5Q9U3_9PROT</name>
<protein>
    <submittedName>
        <fullName evidence="4">GNAT family N-acetyltransferase</fullName>
        <ecNumber evidence="4">2.3.1.-</ecNumber>
    </submittedName>
</protein>
<dbReference type="SUPFAM" id="SSF55729">
    <property type="entry name" value="Acyl-CoA N-acyltransferases (Nat)"/>
    <property type="match status" value="1"/>
</dbReference>
<evidence type="ECO:0000313" key="4">
    <source>
        <dbReference type="EMBL" id="MBS7810203.1"/>
    </source>
</evidence>
<dbReference type="CDD" id="cd04301">
    <property type="entry name" value="NAT_SF"/>
    <property type="match status" value="1"/>
</dbReference>
<keyword evidence="1 4" id="KW-0808">Transferase</keyword>
<dbReference type="GO" id="GO:0016746">
    <property type="term" value="F:acyltransferase activity"/>
    <property type="evidence" value="ECO:0007669"/>
    <property type="project" value="UniProtKB-KW"/>
</dbReference>
<organism evidence="4 5">
    <name type="scientific">Roseococcus pinisoli</name>
    <dbReference type="NCBI Taxonomy" id="2835040"/>
    <lineage>
        <taxon>Bacteria</taxon>
        <taxon>Pseudomonadati</taxon>
        <taxon>Pseudomonadota</taxon>
        <taxon>Alphaproteobacteria</taxon>
        <taxon>Acetobacterales</taxon>
        <taxon>Roseomonadaceae</taxon>
        <taxon>Roseococcus</taxon>
    </lineage>
</organism>
<accession>A0ABS5Q9U3</accession>
<reference evidence="4 5" key="1">
    <citation type="submission" date="2021-05" db="EMBL/GenBank/DDBJ databases">
        <title>Roseococcus sp. XZZS9, whole genome shotgun sequencing project.</title>
        <authorList>
            <person name="Zhao G."/>
            <person name="Shen L."/>
        </authorList>
    </citation>
    <scope>NUCLEOTIDE SEQUENCE [LARGE SCALE GENOMIC DNA]</scope>
    <source>
        <strain evidence="4 5">XZZS9</strain>
    </source>
</reference>
<dbReference type="Pfam" id="PF00583">
    <property type="entry name" value="Acetyltransf_1"/>
    <property type="match status" value="1"/>
</dbReference>
<dbReference type="EMBL" id="JAHCDA010000001">
    <property type="protein sequence ID" value="MBS7810203.1"/>
    <property type="molecule type" value="Genomic_DNA"/>
</dbReference>
<evidence type="ECO:0000313" key="5">
    <source>
        <dbReference type="Proteomes" id="UP000766336"/>
    </source>
</evidence>
<dbReference type="InterPro" id="IPR000182">
    <property type="entry name" value="GNAT_dom"/>
</dbReference>
<dbReference type="PROSITE" id="PS51186">
    <property type="entry name" value="GNAT"/>
    <property type="match status" value="1"/>
</dbReference>
<dbReference type="InterPro" id="IPR016181">
    <property type="entry name" value="Acyl_CoA_acyltransferase"/>
</dbReference>
<dbReference type="InterPro" id="IPR050832">
    <property type="entry name" value="Bact_Acetyltransf"/>
</dbReference>